<feature type="domain" description="Sulfotransferase" evidence="3">
    <location>
        <begin position="269"/>
        <end position="417"/>
    </location>
</feature>
<dbReference type="InterPro" id="IPR052654">
    <property type="entry name" value="CS_Sulfotransferase"/>
</dbReference>
<gene>
    <name evidence="4" type="ORF">DTER00134_LOCUS394</name>
</gene>
<accession>A0A7S3QK31</accession>
<dbReference type="InterPro" id="IPR027417">
    <property type="entry name" value="P-loop_NTPase"/>
</dbReference>
<keyword evidence="2" id="KW-0812">Transmembrane</keyword>
<proteinExistence type="inferred from homology"/>
<feature type="transmembrane region" description="Helical" evidence="2">
    <location>
        <begin position="12"/>
        <end position="33"/>
    </location>
</feature>
<keyword evidence="2" id="KW-0472">Membrane</keyword>
<evidence type="ECO:0000256" key="1">
    <source>
        <dbReference type="RuleBase" id="RU361155"/>
    </source>
</evidence>
<dbReference type="InterPro" id="IPR000863">
    <property type="entry name" value="Sulfotransferase_dom"/>
</dbReference>
<dbReference type="Pfam" id="PF00685">
    <property type="entry name" value="Sulfotransfer_1"/>
    <property type="match status" value="1"/>
</dbReference>
<dbReference type="EC" id="2.8.2.-" evidence="1"/>
<dbReference type="GO" id="GO:0019319">
    <property type="term" value="P:hexose biosynthetic process"/>
    <property type="evidence" value="ECO:0007669"/>
    <property type="project" value="TreeGrafter"/>
</dbReference>
<keyword evidence="2" id="KW-1133">Transmembrane helix</keyword>
<dbReference type="AlphaFoldDB" id="A0A7S3QK31"/>
<dbReference type="Gene3D" id="3.40.50.300">
    <property type="entry name" value="P-loop containing nucleotide triphosphate hydrolases"/>
    <property type="match status" value="1"/>
</dbReference>
<dbReference type="PANTHER" id="PTHR15723:SF0">
    <property type="entry name" value="CARBOHYDRATE SULFOTRANSFERASE 15"/>
    <property type="match status" value="1"/>
</dbReference>
<protein>
    <recommendedName>
        <fullName evidence="1">Sulfotransferase</fullName>
        <ecNumber evidence="1">2.8.2.-</ecNumber>
    </recommendedName>
</protein>
<evidence type="ECO:0000259" key="3">
    <source>
        <dbReference type="Pfam" id="PF00685"/>
    </source>
</evidence>
<organism evidence="4">
    <name type="scientific">Dunaliella tertiolecta</name>
    <name type="common">Green alga</name>
    <dbReference type="NCBI Taxonomy" id="3047"/>
    <lineage>
        <taxon>Eukaryota</taxon>
        <taxon>Viridiplantae</taxon>
        <taxon>Chlorophyta</taxon>
        <taxon>core chlorophytes</taxon>
        <taxon>Chlorophyceae</taxon>
        <taxon>CS clade</taxon>
        <taxon>Chlamydomonadales</taxon>
        <taxon>Dunaliellaceae</taxon>
        <taxon>Dunaliella</taxon>
    </lineage>
</organism>
<dbReference type="PANTHER" id="PTHR15723">
    <property type="entry name" value="CARBOHYDRATE SULFOTRANSFERASE 15"/>
    <property type="match status" value="1"/>
</dbReference>
<dbReference type="SUPFAM" id="SSF52540">
    <property type="entry name" value="P-loop containing nucleoside triphosphate hydrolases"/>
    <property type="match status" value="1"/>
</dbReference>
<reference evidence="4" key="1">
    <citation type="submission" date="2021-01" db="EMBL/GenBank/DDBJ databases">
        <authorList>
            <person name="Corre E."/>
            <person name="Pelletier E."/>
            <person name="Niang G."/>
            <person name="Scheremetjew M."/>
            <person name="Finn R."/>
            <person name="Kale V."/>
            <person name="Holt S."/>
            <person name="Cochrane G."/>
            <person name="Meng A."/>
            <person name="Brown T."/>
            <person name="Cohen L."/>
        </authorList>
    </citation>
    <scope>NUCLEOTIDE SEQUENCE</scope>
    <source>
        <strain evidence="4">CCMP1320</strain>
    </source>
</reference>
<evidence type="ECO:0000313" key="4">
    <source>
        <dbReference type="EMBL" id="CAE0485355.1"/>
    </source>
</evidence>
<comment type="similarity">
    <text evidence="1">Belongs to the sulfotransferase 1 family.</text>
</comment>
<name>A0A7S3QK31_DUNTE</name>
<evidence type="ECO:0000256" key="2">
    <source>
        <dbReference type="SAM" id="Phobius"/>
    </source>
</evidence>
<keyword evidence="1" id="KW-0808">Transferase</keyword>
<dbReference type="EMBL" id="HBIP01000901">
    <property type="protein sequence ID" value="CAE0485355.1"/>
    <property type="molecule type" value="Transcribed_RNA"/>
</dbReference>
<sequence length="472" mass="52367">MLPLKPSRQQKVVSILGKAILGLLICAAGLIAYESMLGGGVQHIVGKQQKNALLAQKSEGQLLRRYNMPPDTLRTALKALDPDVAQHLDTDTAVPEAGFKNPCWKSGSGQMKCLPFAYILGGFQSGAGTLYQKLAAHPDIILTGSSRNQFWAEQGKSAEKFAADNSQAAPQLQADPGKRIILEGSASTFGFYWSAALRAHMAFQKVIVPCTQNCTHSTKGPERQACLDGHCYPSAMAADLQAAHSLNMNYDDLHLPAIVSAAYGAGTFKPKMIVLLRDPIERLHSAFYGYAHYQKYGHTPEGFLKYVKEQVGEIKDCAKRHTGRKADPTDSSPLDAAQAKRHCLLYFEALGSKEEAVFFHADQIIRGAYAVFLEVWMRYFPLGDQLLVIKSEDYFADQQQTLSKVYKFLGLDEPVDQALVQKIKKAGEPQQKQPRPGMLPEARKILKDFYKPYNKELRELLGDDKWLLYNKA</sequence>
<dbReference type="GO" id="GO:0050659">
    <property type="term" value="F:N-acetylgalactosamine 4-sulfate 6-O-sulfotransferase activity"/>
    <property type="evidence" value="ECO:0007669"/>
    <property type="project" value="TreeGrafter"/>
</dbReference>